<reference evidence="3 4" key="1">
    <citation type="journal article" date="2018" name="Cell">
        <title>The Chara Genome: Secondary Complexity and Implications for Plant Terrestrialization.</title>
        <authorList>
            <person name="Nishiyama T."/>
            <person name="Sakayama H."/>
            <person name="Vries J.D."/>
            <person name="Buschmann H."/>
            <person name="Saint-Marcoux D."/>
            <person name="Ullrich K.K."/>
            <person name="Haas F.B."/>
            <person name="Vanderstraeten L."/>
            <person name="Becker D."/>
            <person name="Lang D."/>
            <person name="Vosolsobe S."/>
            <person name="Rombauts S."/>
            <person name="Wilhelmsson P.K.I."/>
            <person name="Janitza P."/>
            <person name="Kern R."/>
            <person name="Heyl A."/>
            <person name="Rumpler F."/>
            <person name="Villalobos L.I.A.C."/>
            <person name="Clay J.M."/>
            <person name="Skokan R."/>
            <person name="Toyoda A."/>
            <person name="Suzuki Y."/>
            <person name="Kagoshima H."/>
            <person name="Schijlen E."/>
            <person name="Tajeshwar N."/>
            <person name="Catarino B."/>
            <person name="Hetherington A.J."/>
            <person name="Saltykova A."/>
            <person name="Bonnot C."/>
            <person name="Breuninger H."/>
            <person name="Symeonidi A."/>
            <person name="Radhakrishnan G.V."/>
            <person name="Van Nieuwerburgh F."/>
            <person name="Deforce D."/>
            <person name="Chang C."/>
            <person name="Karol K.G."/>
            <person name="Hedrich R."/>
            <person name="Ulvskov P."/>
            <person name="Glockner G."/>
            <person name="Delwiche C.F."/>
            <person name="Petrasek J."/>
            <person name="Van de Peer Y."/>
            <person name="Friml J."/>
            <person name="Beilby M."/>
            <person name="Dolan L."/>
            <person name="Kohara Y."/>
            <person name="Sugano S."/>
            <person name="Fujiyama A."/>
            <person name="Delaux P.-M."/>
            <person name="Quint M."/>
            <person name="TheiBen G."/>
            <person name="Hagemann M."/>
            <person name="Harholt J."/>
            <person name="Dunand C."/>
            <person name="Zachgo S."/>
            <person name="Langdale J."/>
            <person name="Maumus F."/>
            <person name="Straeten D.V.D."/>
            <person name="Gould S.B."/>
            <person name="Rensing S.A."/>
        </authorList>
    </citation>
    <scope>NUCLEOTIDE SEQUENCE [LARGE SCALE GENOMIC DNA]</scope>
    <source>
        <strain evidence="3 4">S276</strain>
    </source>
</reference>
<organism evidence="3 4">
    <name type="scientific">Chara braunii</name>
    <name type="common">Braun's stonewort</name>
    <dbReference type="NCBI Taxonomy" id="69332"/>
    <lineage>
        <taxon>Eukaryota</taxon>
        <taxon>Viridiplantae</taxon>
        <taxon>Streptophyta</taxon>
        <taxon>Charophyceae</taxon>
        <taxon>Charales</taxon>
        <taxon>Characeae</taxon>
        <taxon>Chara</taxon>
    </lineage>
</organism>
<dbReference type="AlphaFoldDB" id="A0A388JUV2"/>
<feature type="region of interest" description="Disordered" evidence="1">
    <location>
        <begin position="366"/>
        <end position="397"/>
    </location>
</feature>
<feature type="domain" description="PX" evidence="2">
    <location>
        <begin position="50"/>
        <end position="169"/>
    </location>
</feature>
<feature type="compositionally biased region" description="Polar residues" evidence="1">
    <location>
        <begin position="216"/>
        <end position="228"/>
    </location>
</feature>
<dbReference type="PROSITE" id="PS50195">
    <property type="entry name" value="PX"/>
    <property type="match status" value="1"/>
</dbReference>
<name>A0A388JUV2_CHABU</name>
<feature type="region of interest" description="Disordered" evidence="1">
    <location>
        <begin position="173"/>
        <end position="261"/>
    </location>
</feature>
<feature type="compositionally biased region" description="Low complexity" evidence="1">
    <location>
        <begin position="173"/>
        <end position="190"/>
    </location>
</feature>
<sequence>MESPPCHRHDGTSPLPLGMDACPPPARWTGKDTVWPHDPRSGWSYCAVVATWTILSATRTLTPADVNGTVFYRVQVAIQSPTAVSYMRGLLRRFSDFLKLHAALRKAFPKKRIPPPPPKNPLQRMNSNPALLEERRRALDDWMQQVLMDIDYSRSVPMAGFLELEAAARGAASALSQDDSPSSSLPSNLPTAHDTATVSTAPHRSPSSTPRTVSSDGQSPASNMTSVHQRSHADLSSHLADSGVPSRPPSRSASASEAAPVVGPAARAVWTAANEQIGTAADATRAISQLEEANLGSGGRGGIASVSSEREVTDGEVAALLEAEFGIQKGVAEGGGNLRIGGRDAEGVAKESAPEGELVGILKNGWHRRTGSGGSENSDASSFSGIGSEPSEISTSASLFGGDMSTLLAERERQQEAEAAGAIDGAGSQFADNKAMGGMGGGKAGASSGDVLRNVGMILPSDHRMIVQRMLTVMQRRLTTAKADVDELLARLKQETAIKEFLTSKVRDLEGELDETRSKSREALLQVHMAEREKLTELQWTLEEARFELHKEKEERRRDKEQIEASEKRAQDAESAQEEVMQELEVLGAQLEAAKHEREEIDAKAKMEKRVLIKEVKSLRHAQVVLKDEAEAAMFAREEAEKKLRDLEEQMAEDALQRAKLVHEVGVLRERLKDCGELVKLDGEGAVLDPSSDLVDVLSVSNQRIECILAETQLLREHQMNGTTSQADACAESSGRPAGDNDEHADIAGQGMDNGQPGKTTARTRRERVGSKAGLPEASLRAVFADILSDNAHLRKVVNSLMRGAALSAQKT</sequence>
<dbReference type="STRING" id="69332.A0A388JUV2"/>
<dbReference type="Gramene" id="GBG61586">
    <property type="protein sequence ID" value="GBG61586"/>
    <property type="gene ID" value="CBR_g22383"/>
</dbReference>
<dbReference type="PANTHER" id="PTHR46856:SF1">
    <property type="entry name" value="PX DOMAIN-CONTAINING PROTEIN EREL1-RELATED"/>
    <property type="match status" value="1"/>
</dbReference>
<evidence type="ECO:0000259" key="2">
    <source>
        <dbReference type="PROSITE" id="PS50195"/>
    </source>
</evidence>
<feature type="compositionally biased region" description="Low complexity" evidence="1">
    <location>
        <begin position="242"/>
        <end position="261"/>
    </location>
</feature>
<dbReference type="OrthoDB" id="76516at2759"/>
<keyword evidence="4" id="KW-1185">Reference proteome</keyword>
<feature type="region of interest" description="Disordered" evidence="1">
    <location>
        <begin position="551"/>
        <end position="579"/>
    </location>
</feature>
<dbReference type="OMA" id="LHECAIL"/>
<evidence type="ECO:0000313" key="3">
    <source>
        <dbReference type="EMBL" id="GBG61586.1"/>
    </source>
</evidence>
<dbReference type="GO" id="GO:0005768">
    <property type="term" value="C:endosome"/>
    <property type="evidence" value="ECO:0007669"/>
    <property type="project" value="UniProtKB-ARBA"/>
</dbReference>
<dbReference type="PANTHER" id="PTHR46856">
    <property type="entry name" value="PX DOMAIN-CONTAINING PROTEIN EREL1-RELATED"/>
    <property type="match status" value="1"/>
</dbReference>
<feature type="compositionally biased region" description="Low complexity" evidence="1">
    <location>
        <begin position="199"/>
        <end position="215"/>
    </location>
</feature>
<evidence type="ECO:0000313" key="4">
    <source>
        <dbReference type="Proteomes" id="UP000265515"/>
    </source>
</evidence>
<dbReference type="SUPFAM" id="SSF64268">
    <property type="entry name" value="PX domain"/>
    <property type="match status" value="1"/>
</dbReference>
<dbReference type="InterPro" id="IPR001683">
    <property type="entry name" value="PX_dom"/>
</dbReference>
<gene>
    <name evidence="3" type="ORF">CBR_g22383</name>
</gene>
<feature type="compositionally biased region" description="Basic and acidic residues" evidence="1">
    <location>
        <begin position="1"/>
        <end position="11"/>
    </location>
</feature>
<evidence type="ECO:0000256" key="1">
    <source>
        <dbReference type="SAM" id="MobiDB-lite"/>
    </source>
</evidence>
<protein>
    <recommendedName>
        <fullName evidence="2">PX domain-containing protein</fullName>
    </recommendedName>
</protein>
<dbReference type="Gene3D" id="3.30.1520.10">
    <property type="entry name" value="Phox-like domain"/>
    <property type="match status" value="1"/>
</dbReference>
<accession>A0A388JUV2</accession>
<dbReference type="SMART" id="SM00312">
    <property type="entry name" value="PX"/>
    <property type="match status" value="1"/>
</dbReference>
<dbReference type="Pfam" id="PF00787">
    <property type="entry name" value="PX"/>
    <property type="match status" value="1"/>
</dbReference>
<feature type="compositionally biased region" description="Basic and acidic residues" evidence="1">
    <location>
        <begin position="551"/>
        <end position="572"/>
    </location>
</feature>
<feature type="region of interest" description="Disordered" evidence="1">
    <location>
        <begin position="1"/>
        <end position="22"/>
    </location>
</feature>
<dbReference type="InterPro" id="IPR044588">
    <property type="entry name" value="EREX-like"/>
</dbReference>
<feature type="region of interest" description="Disordered" evidence="1">
    <location>
        <begin position="725"/>
        <end position="773"/>
    </location>
</feature>
<dbReference type="GO" id="GO:0035091">
    <property type="term" value="F:phosphatidylinositol binding"/>
    <property type="evidence" value="ECO:0007669"/>
    <property type="project" value="InterPro"/>
</dbReference>
<dbReference type="InterPro" id="IPR036871">
    <property type="entry name" value="PX_dom_sf"/>
</dbReference>
<comment type="caution">
    <text evidence="3">The sequence shown here is derived from an EMBL/GenBank/DDBJ whole genome shotgun (WGS) entry which is preliminary data.</text>
</comment>
<dbReference type="GO" id="GO:0015031">
    <property type="term" value="P:protein transport"/>
    <property type="evidence" value="ECO:0007669"/>
    <property type="project" value="InterPro"/>
</dbReference>
<feature type="compositionally biased region" description="Polar residues" evidence="1">
    <location>
        <begin position="375"/>
        <end position="397"/>
    </location>
</feature>
<dbReference type="EMBL" id="BFEA01000021">
    <property type="protein sequence ID" value="GBG61586.1"/>
    <property type="molecule type" value="Genomic_DNA"/>
</dbReference>
<dbReference type="CDD" id="cd06503">
    <property type="entry name" value="ATP-synt_Fo_b"/>
    <property type="match status" value="1"/>
</dbReference>
<dbReference type="Proteomes" id="UP000265515">
    <property type="component" value="Unassembled WGS sequence"/>
</dbReference>
<proteinExistence type="predicted"/>